<sequence>MDRYQVNKQSPDQLARANPTFELGGSHSHDSVEIGSNSITVVRQRTQPRGNHNPFNTVPWIRPCFNGGVNVPVLRSEIKGLWEDVPQLLVD</sequence>
<dbReference type="EMBL" id="BGZK01000179">
    <property type="protein sequence ID" value="GBP26323.1"/>
    <property type="molecule type" value="Genomic_DNA"/>
</dbReference>
<protein>
    <submittedName>
        <fullName evidence="2">Uncharacterized protein</fullName>
    </submittedName>
</protein>
<feature type="region of interest" description="Disordered" evidence="1">
    <location>
        <begin position="1"/>
        <end position="36"/>
    </location>
</feature>
<evidence type="ECO:0000313" key="2">
    <source>
        <dbReference type="EMBL" id="GBP26323.1"/>
    </source>
</evidence>
<evidence type="ECO:0000313" key="3">
    <source>
        <dbReference type="Proteomes" id="UP000299102"/>
    </source>
</evidence>
<accession>A0A4C1UIL8</accession>
<reference evidence="2 3" key="1">
    <citation type="journal article" date="2019" name="Commun. Biol.">
        <title>The bagworm genome reveals a unique fibroin gene that provides high tensile strength.</title>
        <authorList>
            <person name="Kono N."/>
            <person name="Nakamura H."/>
            <person name="Ohtoshi R."/>
            <person name="Tomita M."/>
            <person name="Numata K."/>
            <person name="Arakawa K."/>
        </authorList>
    </citation>
    <scope>NUCLEOTIDE SEQUENCE [LARGE SCALE GENOMIC DNA]</scope>
</reference>
<keyword evidence="3" id="KW-1185">Reference proteome</keyword>
<dbReference type="Proteomes" id="UP000299102">
    <property type="component" value="Unassembled WGS sequence"/>
</dbReference>
<comment type="caution">
    <text evidence="2">The sequence shown here is derived from an EMBL/GenBank/DDBJ whole genome shotgun (WGS) entry which is preliminary data.</text>
</comment>
<organism evidence="2 3">
    <name type="scientific">Eumeta variegata</name>
    <name type="common">Bagworm moth</name>
    <name type="synonym">Eumeta japonica</name>
    <dbReference type="NCBI Taxonomy" id="151549"/>
    <lineage>
        <taxon>Eukaryota</taxon>
        <taxon>Metazoa</taxon>
        <taxon>Ecdysozoa</taxon>
        <taxon>Arthropoda</taxon>
        <taxon>Hexapoda</taxon>
        <taxon>Insecta</taxon>
        <taxon>Pterygota</taxon>
        <taxon>Neoptera</taxon>
        <taxon>Endopterygota</taxon>
        <taxon>Lepidoptera</taxon>
        <taxon>Glossata</taxon>
        <taxon>Ditrysia</taxon>
        <taxon>Tineoidea</taxon>
        <taxon>Psychidae</taxon>
        <taxon>Oiketicinae</taxon>
        <taxon>Eumeta</taxon>
    </lineage>
</organism>
<proteinExistence type="predicted"/>
<name>A0A4C1UIL8_EUMVA</name>
<evidence type="ECO:0000256" key="1">
    <source>
        <dbReference type="SAM" id="MobiDB-lite"/>
    </source>
</evidence>
<dbReference type="AlphaFoldDB" id="A0A4C1UIL8"/>
<feature type="compositionally biased region" description="Polar residues" evidence="1">
    <location>
        <begin position="1"/>
        <end position="12"/>
    </location>
</feature>
<gene>
    <name evidence="2" type="ORF">EVAR_95494_1</name>
</gene>